<feature type="compositionally biased region" description="Basic and acidic residues" evidence="1">
    <location>
        <begin position="116"/>
        <end position="125"/>
    </location>
</feature>
<evidence type="ECO:0000256" key="1">
    <source>
        <dbReference type="SAM" id="MobiDB-lite"/>
    </source>
</evidence>
<gene>
    <name evidence="2" type="ORF">AMORRO_LOCUS11896</name>
</gene>
<dbReference type="EMBL" id="CAJVPV010016224">
    <property type="protein sequence ID" value="CAG8696922.1"/>
    <property type="molecule type" value="Genomic_DNA"/>
</dbReference>
<reference evidence="2" key="1">
    <citation type="submission" date="2021-06" db="EMBL/GenBank/DDBJ databases">
        <authorList>
            <person name="Kallberg Y."/>
            <person name="Tangrot J."/>
            <person name="Rosling A."/>
        </authorList>
    </citation>
    <scope>NUCLEOTIDE SEQUENCE</scope>
    <source>
        <strain evidence="2">CL551</strain>
    </source>
</reference>
<comment type="caution">
    <text evidence="2">The sequence shown here is derived from an EMBL/GenBank/DDBJ whole genome shotgun (WGS) entry which is preliminary data.</text>
</comment>
<feature type="region of interest" description="Disordered" evidence="1">
    <location>
        <begin position="85"/>
        <end position="131"/>
    </location>
</feature>
<accession>A0A9N9EYU4</accession>
<evidence type="ECO:0000313" key="3">
    <source>
        <dbReference type="Proteomes" id="UP000789342"/>
    </source>
</evidence>
<dbReference type="Proteomes" id="UP000789342">
    <property type="component" value="Unassembled WGS sequence"/>
</dbReference>
<keyword evidence="3" id="KW-1185">Reference proteome</keyword>
<protein>
    <submittedName>
        <fullName evidence="2">2402_t:CDS:1</fullName>
    </submittedName>
</protein>
<dbReference type="AlphaFoldDB" id="A0A9N9EYU4"/>
<sequence length="161" mass="18425">MEQSYALKDKTVRLYNLPVACRQLTILHRCNILGKLMMRRPNTVARLRMNDIVLIDRIICSPKISRDAETEIVEDDNKLMKVKLAKEQQPTNRSTNLAGETQPSDTPPPVMANRNAESKKSKMKESPSASQNLATDIQLVMKIECMMVWWVSWSFINGAYK</sequence>
<feature type="compositionally biased region" description="Polar residues" evidence="1">
    <location>
        <begin position="88"/>
        <end position="104"/>
    </location>
</feature>
<proteinExistence type="predicted"/>
<evidence type="ECO:0000313" key="2">
    <source>
        <dbReference type="EMBL" id="CAG8696922.1"/>
    </source>
</evidence>
<organism evidence="2 3">
    <name type="scientific">Acaulospora morrowiae</name>
    <dbReference type="NCBI Taxonomy" id="94023"/>
    <lineage>
        <taxon>Eukaryota</taxon>
        <taxon>Fungi</taxon>
        <taxon>Fungi incertae sedis</taxon>
        <taxon>Mucoromycota</taxon>
        <taxon>Glomeromycotina</taxon>
        <taxon>Glomeromycetes</taxon>
        <taxon>Diversisporales</taxon>
        <taxon>Acaulosporaceae</taxon>
        <taxon>Acaulospora</taxon>
    </lineage>
</organism>
<name>A0A9N9EYU4_9GLOM</name>